<evidence type="ECO:0000256" key="1">
    <source>
        <dbReference type="ARBA" id="ARBA00007613"/>
    </source>
</evidence>
<dbReference type="InterPro" id="IPR010131">
    <property type="entry name" value="MdtP/NodT-like"/>
</dbReference>
<dbReference type="PANTHER" id="PTHR30203:SF29">
    <property type="entry name" value="PROTEIN CYAE"/>
    <property type="match status" value="1"/>
</dbReference>
<comment type="caution">
    <text evidence="4">The sequence shown here is derived from an EMBL/GenBank/DDBJ whole genome shotgun (WGS) entry which is preliminary data.</text>
</comment>
<comment type="similarity">
    <text evidence="1 2">Belongs to the outer membrane factor (OMF) (TC 1.B.17) family.</text>
</comment>
<evidence type="ECO:0000313" key="4">
    <source>
        <dbReference type="EMBL" id="MBL0394735.1"/>
    </source>
</evidence>
<dbReference type="NCBIfam" id="TIGR01845">
    <property type="entry name" value="outer_NodT"/>
    <property type="match status" value="1"/>
</dbReference>
<keyword evidence="5" id="KW-1185">Reference proteome</keyword>
<evidence type="ECO:0000313" key="5">
    <source>
        <dbReference type="Proteomes" id="UP000599109"/>
    </source>
</evidence>
<evidence type="ECO:0000256" key="2">
    <source>
        <dbReference type="RuleBase" id="RU362097"/>
    </source>
</evidence>
<dbReference type="Proteomes" id="UP000599109">
    <property type="component" value="Unassembled WGS sequence"/>
</dbReference>
<name>A0A936Z979_9BURK</name>
<dbReference type="PROSITE" id="PS51257">
    <property type="entry name" value="PROKAR_LIPOPROTEIN"/>
    <property type="match status" value="1"/>
</dbReference>
<comment type="subcellular location">
    <subcellularLocation>
        <location evidence="2">Cell membrane</location>
        <topology evidence="2">Lipid-anchor</topology>
    </subcellularLocation>
</comment>
<dbReference type="InterPro" id="IPR003423">
    <property type="entry name" value="OMP_efflux"/>
</dbReference>
<reference evidence="4 5" key="1">
    <citation type="journal article" date="2017" name="Int. J. Syst. Evol. Microbiol.">
        <title>Ramlibacter monticola sp. nov., isolated from forest soil.</title>
        <authorList>
            <person name="Chaudhary D.K."/>
            <person name="Kim J."/>
        </authorList>
    </citation>
    <scope>NUCLEOTIDE SEQUENCE [LARGE SCALE GENOMIC DNA]</scope>
    <source>
        <strain evidence="4 5">KACC 19175</strain>
    </source>
</reference>
<keyword evidence="2" id="KW-0472">Membrane</keyword>
<dbReference type="AlphaFoldDB" id="A0A936Z979"/>
<protein>
    <submittedName>
        <fullName evidence="4">Efflux transporter outer membrane subunit</fullName>
    </submittedName>
</protein>
<proteinExistence type="inferred from homology"/>
<dbReference type="SUPFAM" id="SSF56954">
    <property type="entry name" value="Outer membrane efflux proteins (OEP)"/>
    <property type="match status" value="1"/>
</dbReference>
<feature type="chain" id="PRO_5038168065" evidence="2">
    <location>
        <begin position="23"/>
        <end position="481"/>
    </location>
</feature>
<gene>
    <name evidence="4" type="ORF">JJ685_26590</name>
</gene>
<evidence type="ECO:0000256" key="3">
    <source>
        <dbReference type="SAM" id="Coils"/>
    </source>
</evidence>
<keyword evidence="2" id="KW-0449">Lipoprotein</keyword>
<dbReference type="EMBL" id="JAEQNE010000009">
    <property type="protein sequence ID" value="MBL0394735.1"/>
    <property type="molecule type" value="Genomic_DNA"/>
</dbReference>
<keyword evidence="2" id="KW-0812">Transmembrane</keyword>
<dbReference type="PANTHER" id="PTHR30203">
    <property type="entry name" value="OUTER MEMBRANE CATION EFFLUX PROTEIN"/>
    <property type="match status" value="1"/>
</dbReference>
<dbReference type="Gene3D" id="2.20.200.10">
    <property type="entry name" value="Outer membrane efflux proteins (OEP)"/>
    <property type="match status" value="1"/>
</dbReference>
<dbReference type="GO" id="GO:0015562">
    <property type="term" value="F:efflux transmembrane transporter activity"/>
    <property type="evidence" value="ECO:0007669"/>
    <property type="project" value="InterPro"/>
</dbReference>
<keyword evidence="2" id="KW-0564">Palmitate</keyword>
<organism evidence="4 5">
    <name type="scientific">Ramlibacter monticola</name>
    <dbReference type="NCBI Taxonomy" id="1926872"/>
    <lineage>
        <taxon>Bacteria</taxon>
        <taxon>Pseudomonadati</taxon>
        <taxon>Pseudomonadota</taxon>
        <taxon>Betaproteobacteria</taxon>
        <taxon>Burkholderiales</taxon>
        <taxon>Comamonadaceae</taxon>
        <taxon>Ramlibacter</taxon>
    </lineage>
</organism>
<keyword evidence="2" id="KW-0732">Signal</keyword>
<sequence length="481" mass="50986">MTHLRPLAAAGLLLLLAGCALPRPPAAVESEAAPRWYAPLPHGGRLVDLSQWWQQFREPVLVDLIAAAQAVSPDVATAGTRIAEARANRVAAQAAQLPAVDLNASATRGNSQAGQVVGGGPVSTVLQSTVQASWEIDLFGARQSQADAAGARLRGAEAGWHDARVAIAAETATTYFDLRICERQLEVTRNDAQSRAETARLTGLSAEAGFTAPAVAAQARASAAEGAVRALQQNAQCELLVKGLVALTGVGEPELRRRLAEGWTEPAGIADDAIPPLPAALLAQRPDVYAAERNVEAASADVGAFLADQFPRLTLTGQVGSGTIRAGGQTLHLQTWAIGPLALSMPLFDAGRRAAATDAARVRYDEAVVQYRARVRQAVREVEEALVNLESARARAEDARTAVEGYRISLAANDARYRAGLGTLIELEDQRRTLLVAELTLVGVQRDRVAAWIALYRALGGGWQRPENSARTESQNEEVAQ</sequence>
<feature type="signal peptide" evidence="2">
    <location>
        <begin position="1"/>
        <end position="22"/>
    </location>
</feature>
<keyword evidence="3" id="KW-0175">Coiled coil</keyword>
<feature type="coiled-coil region" evidence="3">
    <location>
        <begin position="368"/>
        <end position="402"/>
    </location>
</feature>
<dbReference type="GO" id="GO:0005886">
    <property type="term" value="C:plasma membrane"/>
    <property type="evidence" value="ECO:0007669"/>
    <property type="project" value="UniProtKB-SubCell"/>
</dbReference>
<dbReference type="RefSeq" id="WP_201677403.1">
    <property type="nucleotide sequence ID" value="NZ_JAEQNE010000009.1"/>
</dbReference>
<dbReference type="Pfam" id="PF02321">
    <property type="entry name" value="OEP"/>
    <property type="match status" value="2"/>
</dbReference>
<accession>A0A936Z979</accession>
<dbReference type="Gene3D" id="1.20.1600.10">
    <property type="entry name" value="Outer membrane efflux proteins (OEP)"/>
    <property type="match status" value="1"/>
</dbReference>
<keyword evidence="2" id="KW-1134">Transmembrane beta strand</keyword>